<gene>
    <name evidence="1" type="ORF">PAHAL_9G381900</name>
</gene>
<dbReference type="EMBL" id="CM008054">
    <property type="protein sequence ID" value="PVH32360.1"/>
    <property type="molecule type" value="Genomic_DNA"/>
</dbReference>
<dbReference type="Proteomes" id="UP000243499">
    <property type="component" value="Chromosome 9"/>
</dbReference>
<sequence>MTQDRASCHLDETLLLERSFWQLKSAHVLETELLEPSPSARTIGVQFEGCTRRSRV</sequence>
<dbReference type="Gramene" id="PVH32360">
    <property type="protein sequence ID" value="PVH32360"/>
    <property type="gene ID" value="PAHAL_9G381900"/>
</dbReference>
<reference evidence="1" key="1">
    <citation type="submission" date="2018-04" db="EMBL/GenBank/DDBJ databases">
        <title>WGS assembly of Panicum hallii.</title>
        <authorList>
            <person name="Lovell J."/>
            <person name="Jenkins J."/>
            <person name="Lowry D."/>
            <person name="Mamidi S."/>
            <person name="Sreedasyam A."/>
            <person name="Weng X."/>
            <person name="Barry K."/>
            <person name="Bonette J."/>
            <person name="Campitelli B."/>
            <person name="Daum C."/>
            <person name="Gordon S."/>
            <person name="Gould B."/>
            <person name="Lipzen A."/>
            <person name="Macqueen A."/>
            <person name="Palacio-Mejia J."/>
            <person name="Plott C."/>
            <person name="Shakirov E."/>
            <person name="Shu S."/>
            <person name="Yoshinaga Y."/>
            <person name="Zane M."/>
            <person name="Rokhsar D."/>
            <person name="Grimwood J."/>
            <person name="Schmutz J."/>
            <person name="Juenger T."/>
        </authorList>
    </citation>
    <scope>NUCLEOTIDE SEQUENCE [LARGE SCALE GENOMIC DNA]</scope>
    <source>
        <strain evidence="1">FIL2</strain>
    </source>
</reference>
<name>A0A2T8I3X2_9POAL</name>
<organism evidence="1">
    <name type="scientific">Panicum hallii</name>
    <dbReference type="NCBI Taxonomy" id="206008"/>
    <lineage>
        <taxon>Eukaryota</taxon>
        <taxon>Viridiplantae</taxon>
        <taxon>Streptophyta</taxon>
        <taxon>Embryophyta</taxon>
        <taxon>Tracheophyta</taxon>
        <taxon>Spermatophyta</taxon>
        <taxon>Magnoliopsida</taxon>
        <taxon>Liliopsida</taxon>
        <taxon>Poales</taxon>
        <taxon>Poaceae</taxon>
        <taxon>PACMAD clade</taxon>
        <taxon>Panicoideae</taxon>
        <taxon>Panicodae</taxon>
        <taxon>Paniceae</taxon>
        <taxon>Panicinae</taxon>
        <taxon>Panicum</taxon>
        <taxon>Panicum sect. Panicum</taxon>
    </lineage>
</organism>
<protein>
    <submittedName>
        <fullName evidence="1">Uncharacterized protein</fullName>
    </submittedName>
</protein>
<evidence type="ECO:0000313" key="1">
    <source>
        <dbReference type="EMBL" id="PVH32360.1"/>
    </source>
</evidence>
<dbReference type="AlphaFoldDB" id="A0A2T8I3X2"/>
<accession>A0A2T8I3X2</accession>
<proteinExistence type="predicted"/>